<proteinExistence type="predicted"/>
<dbReference type="STRING" id="1187848.A1QO_16955"/>
<dbReference type="InterPro" id="IPR026387">
    <property type="entry name" value="OMP_w_GlyGly"/>
</dbReference>
<dbReference type="NCBIfam" id="TIGR04219">
    <property type="entry name" value="OMP_w_GlyGly"/>
    <property type="match status" value="1"/>
</dbReference>
<accession>A0A1E5BJL5</accession>
<comment type="caution">
    <text evidence="1">The sequence shown here is derived from an EMBL/GenBank/DDBJ whole genome shotgun (WGS) entry which is preliminary data.</text>
</comment>
<organism evidence="1 2">
    <name type="scientific">Vibrio genomosp. F10 str. ZF-129</name>
    <dbReference type="NCBI Taxonomy" id="1187848"/>
    <lineage>
        <taxon>Bacteria</taxon>
        <taxon>Pseudomonadati</taxon>
        <taxon>Pseudomonadota</taxon>
        <taxon>Gammaproteobacteria</taxon>
        <taxon>Vibrionales</taxon>
        <taxon>Vibrionaceae</taxon>
        <taxon>Vibrio</taxon>
    </lineage>
</organism>
<dbReference type="AlphaFoldDB" id="A0A1E5BJL5"/>
<dbReference type="RefSeq" id="WP_017041475.1">
    <property type="nucleotide sequence ID" value="NZ_AJYQ02000013.1"/>
</dbReference>
<dbReference type="EMBL" id="AJYQ02000013">
    <property type="protein sequence ID" value="OEE37748.1"/>
    <property type="molecule type" value="Genomic_DNA"/>
</dbReference>
<dbReference type="eggNOG" id="COG3637">
    <property type="taxonomic scope" value="Bacteria"/>
</dbReference>
<protein>
    <submittedName>
        <fullName evidence="1">Iron-hydroxamate ABC transporter substrate-binding protein</fullName>
    </submittedName>
</protein>
<dbReference type="Proteomes" id="UP000094741">
    <property type="component" value="Unassembled WGS sequence"/>
</dbReference>
<reference evidence="1 2" key="1">
    <citation type="journal article" date="2012" name="Science">
        <title>Ecological populations of bacteria act as socially cohesive units of antibiotic production and resistance.</title>
        <authorList>
            <person name="Cordero O.X."/>
            <person name="Wildschutte H."/>
            <person name="Kirkup B."/>
            <person name="Proehl S."/>
            <person name="Ngo L."/>
            <person name="Hussain F."/>
            <person name="Le Roux F."/>
            <person name="Mincer T."/>
            <person name="Polz M.F."/>
        </authorList>
    </citation>
    <scope>NUCLEOTIDE SEQUENCE [LARGE SCALE GENOMIC DNA]</scope>
    <source>
        <strain evidence="1 2">ZF-129</strain>
    </source>
</reference>
<evidence type="ECO:0000313" key="1">
    <source>
        <dbReference type="EMBL" id="OEE37748.1"/>
    </source>
</evidence>
<dbReference type="OrthoDB" id="6708408at2"/>
<sequence length="226" mass="25371">MNIRGLGLGLSGLLMLISAPVVNAQSPYSISLGADMWWGSTKVNEVRKDDDQVPSFSVALEHELPYLPNVSFRYTTIDADYIAFDKYDYTFYYTIFDHELMDFDFGVAFSQYSNSKYIAPIGSGANGAPQSFDELTWNWFGKALINVPNTHFDVIGQVDFGDSKGLKTTDFIAGMQYRLPVSSGELALKGGYRVIDIESDDFTVDVENHKEFIFANGWFLGAEFQY</sequence>
<evidence type="ECO:0000313" key="2">
    <source>
        <dbReference type="Proteomes" id="UP000094741"/>
    </source>
</evidence>
<name>A0A1E5BJL5_9VIBR</name>
<gene>
    <name evidence="1" type="ORF">A1QO_16955</name>
</gene>